<protein>
    <submittedName>
        <fullName evidence="2">Uncharacterized protein</fullName>
    </submittedName>
</protein>
<keyword evidence="3" id="KW-1185">Reference proteome</keyword>
<gene>
    <name evidence="2" type="ORF">EVOR1521_LOCUS7580</name>
</gene>
<proteinExistence type="predicted"/>
<dbReference type="Proteomes" id="UP001178507">
    <property type="component" value="Unassembled WGS sequence"/>
</dbReference>
<name>A0AA36I399_9DINO</name>
<feature type="region of interest" description="Disordered" evidence="1">
    <location>
        <begin position="29"/>
        <end position="75"/>
    </location>
</feature>
<feature type="compositionally biased region" description="Low complexity" evidence="1">
    <location>
        <begin position="30"/>
        <end position="41"/>
    </location>
</feature>
<dbReference type="AlphaFoldDB" id="A0AA36I399"/>
<accession>A0AA36I399</accession>
<comment type="caution">
    <text evidence="2">The sequence shown here is derived from an EMBL/GenBank/DDBJ whole genome shotgun (WGS) entry which is preliminary data.</text>
</comment>
<evidence type="ECO:0000313" key="3">
    <source>
        <dbReference type="Proteomes" id="UP001178507"/>
    </source>
</evidence>
<feature type="compositionally biased region" description="Acidic residues" evidence="1">
    <location>
        <begin position="58"/>
        <end position="75"/>
    </location>
</feature>
<evidence type="ECO:0000313" key="2">
    <source>
        <dbReference type="EMBL" id="CAJ1379300.1"/>
    </source>
</evidence>
<dbReference type="EMBL" id="CAUJNA010000615">
    <property type="protein sequence ID" value="CAJ1379300.1"/>
    <property type="molecule type" value="Genomic_DNA"/>
</dbReference>
<organism evidence="2 3">
    <name type="scientific">Effrenium voratum</name>
    <dbReference type="NCBI Taxonomy" id="2562239"/>
    <lineage>
        <taxon>Eukaryota</taxon>
        <taxon>Sar</taxon>
        <taxon>Alveolata</taxon>
        <taxon>Dinophyceae</taxon>
        <taxon>Suessiales</taxon>
        <taxon>Symbiodiniaceae</taxon>
        <taxon>Effrenium</taxon>
    </lineage>
</organism>
<reference evidence="2" key="1">
    <citation type="submission" date="2023-08" db="EMBL/GenBank/DDBJ databases">
        <authorList>
            <person name="Chen Y."/>
            <person name="Shah S."/>
            <person name="Dougan E. K."/>
            <person name="Thang M."/>
            <person name="Chan C."/>
        </authorList>
    </citation>
    <scope>NUCLEOTIDE SEQUENCE</scope>
</reference>
<evidence type="ECO:0000256" key="1">
    <source>
        <dbReference type="SAM" id="MobiDB-lite"/>
    </source>
</evidence>
<sequence>MPEVQDLQSEVNLLKRFVADKGFDVSDALQGTATGQSSQGTSGSGGNGGEDTNKDNADEQDEDPDDSEPEDGGDDPFESQCFITLYAKMNFSCVNLVVASNLTIFVNPKWKMKTFTTMLSGQVKISPNCLRLMNVKGETLYCSLSYEDNMVRDFDTISVSMELKGGARTTKKPMFVKKEDALKHLKDKLEATHKVNASTEIDQEMSETFHALVNELKLKQHEFETLRTRIGQNFITICLRHLDTESLSVLKTLFTNVPGTKNLTNDERAARAVQVLFPTVKLVQKYVSVLQSIESETTTALLHMFVDEFHNFNAQAGILNIDGQSFLEKVKQELSSRNDRQPADLNVDAVSSNCILQ</sequence>